<dbReference type="GO" id="GO:0006281">
    <property type="term" value="P:DNA repair"/>
    <property type="evidence" value="ECO:0007669"/>
    <property type="project" value="UniProtKB-KW"/>
</dbReference>
<protein>
    <recommendedName>
        <fullName evidence="1">ATP-dependent DNA helicase</fullName>
        <ecNumber evidence="1">5.6.2.3</ecNumber>
    </recommendedName>
</protein>
<dbReference type="InParanoid" id="A0A3N4LFQ9"/>
<sequence>MGLFDKLLRVVHGSIIARTAKTAGEVYPGHAWVQGQETPASSPFVLGKQEVSPHPVKQEGCAERSGDKLAQPDIIKIAQDYLKGPPVPEPKVAKHTRPGMADIYFLESLVKKPLVAEAALPPLSEEQARILEAVKGGVNVFFTGPAGSGKTLLVSHIKQYLEEQNITFAVTAPTGVAALLLGGNTIHSWAGLGRGDQPVFRYLERLRHGGSNASRMNEFKNTKFLIIDEVSMLAPDLFRKVECKL</sequence>
<evidence type="ECO:0000313" key="4">
    <source>
        <dbReference type="Proteomes" id="UP000267821"/>
    </source>
</evidence>
<dbReference type="InterPro" id="IPR027417">
    <property type="entry name" value="P-loop_NTPase"/>
</dbReference>
<comment type="catalytic activity">
    <reaction evidence="1">
        <text>ATP + H2O = ADP + phosphate + H(+)</text>
        <dbReference type="Rhea" id="RHEA:13065"/>
        <dbReference type="ChEBI" id="CHEBI:15377"/>
        <dbReference type="ChEBI" id="CHEBI:15378"/>
        <dbReference type="ChEBI" id="CHEBI:30616"/>
        <dbReference type="ChEBI" id="CHEBI:43474"/>
        <dbReference type="ChEBI" id="CHEBI:456216"/>
        <dbReference type="EC" id="5.6.2.3"/>
    </reaction>
</comment>
<reference evidence="3 4" key="1">
    <citation type="journal article" date="2018" name="Nat. Ecol. Evol.">
        <title>Pezizomycetes genomes reveal the molecular basis of ectomycorrhizal truffle lifestyle.</title>
        <authorList>
            <person name="Murat C."/>
            <person name="Payen T."/>
            <person name="Noel B."/>
            <person name="Kuo A."/>
            <person name="Morin E."/>
            <person name="Chen J."/>
            <person name="Kohler A."/>
            <person name="Krizsan K."/>
            <person name="Balestrini R."/>
            <person name="Da Silva C."/>
            <person name="Montanini B."/>
            <person name="Hainaut M."/>
            <person name="Levati E."/>
            <person name="Barry K.W."/>
            <person name="Belfiori B."/>
            <person name="Cichocki N."/>
            <person name="Clum A."/>
            <person name="Dockter R.B."/>
            <person name="Fauchery L."/>
            <person name="Guy J."/>
            <person name="Iotti M."/>
            <person name="Le Tacon F."/>
            <person name="Lindquist E.A."/>
            <person name="Lipzen A."/>
            <person name="Malagnac F."/>
            <person name="Mello A."/>
            <person name="Molinier V."/>
            <person name="Miyauchi S."/>
            <person name="Poulain J."/>
            <person name="Riccioni C."/>
            <person name="Rubini A."/>
            <person name="Sitrit Y."/>
            <person name="Splivallo R."/>
            <person name="Traeger S."/>
            <person name="Wang M."/>
            <person name="Zifcakova L."/>
            <person name="Wipf D."/>
            <person name="Zambonelli A."/>
            <person name="Paolocci F."/>
            <person name="Nowrousian M."/>
            <person name="Ottonello S."/>
            <person name="Baldrian P."/>
            <person name="Spatafora J.W."/>
            <person name="Henrissat B."/>
            <person name="Nagy L.G."/>
            <person name="Aury J.M."/>
            <person name="Wincker P."/>
            <person name="Grigoriev I.V."/>
            <person name="Bonfante P."/>
            <person name="Martin F.M."/>
        </authorList>
    </citation>
    <scope>NUCLEOTIDE SEQUENCE [LARGE SCALE GENOMIC DNA]</scope>
    <source>
        <strain evidence="3 4">ATCC MYA-4762</strain>
    </source>
</reference>
<keyword evidence="1" id="KW-0378">Hydrolase</keyword>
<organism evidence="3 4">
    <name type="scientific">Terfezia boudieri ATCC MYA-4762</name>
    <dbReference type="NCBI Taxonomy" id="1051890"/>
    <lineage>
        <taxon>Eukaryota</taxon>
        <taxon>Fungi</taxon>
        <taxon>Dikarya</taxon>
        <taxon>Ascomycota</taxon>
        <taxon>Pezizomycotina</taxon>
        <taxon>Pezizomycetes</taxon>
        <taxon>Pezizales</taxon>
        <taxon>Pezizaceae</taxon>
        <taxon>Terfezia</taxon>
    </lineage>
</organism>
<comment type="cofactor">
    <cofactor evidence="1">
        <name>Mg(2+)</name>
        <dbReference type="ChEBI" id="CHEBI:18420"/>
    </cofactor>
</comment>
<dbReference type="SUPFAM" id="SSF52540">
    <property type="entry name" value="P-loop containing nucleoside triphosphate hydrolases"/>
    <property type="match status" value="1"/>
</dbReference>
<dbReference type="PANTHER" id="PTHR47642">
    <property type="entry name" value="ATP-DEPENDENT DNA HELICASE"/>
    <property type="match status" value="1"/>
</dbReference>
<dbReference type="PANTHER" id="PTHR47642:SF7">
    <property type="entry name" value="ATP-DEPENDENT DNA HELICASE PIF1"/>
    <property type="match status" value="1"/>
</dbReference>
<keyword evidence="1" id="KW-0227">DNA damage</keyword>
<accession>A0A3N4LFQ9</accession>
<dbReference type="GO" id="GO:0043139">
    <property type="term" value="F:5'-3' DNA helicase activity"/>
    <property type="evidence" value="ECO:0007669"/>
    <property type="project" value="UniProtKB-EC"/>
</dbReference>
<keyword evidence="1" id="KW-0347">Helicase</keyword>
<dbReference type="EMBL" id="ML121557">
    <property type="protein sequence ID" value="RPB21723.1"/>
    <property type="molecule type" value="Genomic_DNA"/>
</dbReference>
<dbReference type="Proteomes" id="UP000267821">
    <property type="component" value="Unassembled WGS sequence"/>
</dbReference>
<dbReference type="GO" id="GO:0006310">
    <property type="term" value="P:DNA recombination"/>
    <property type="evidence" value="ECO:0007669"/>
    <property type="project" value="UniProtKB-KW"/>
</dbReference>
<keyword evidence="1" id="KW-0067">ATP-binding</keyword>
<dbReference type="GO" id="GO:0000723">
    <property type="term" value="P:telomere maintenance"/>
    <property type="evidence" value="ECO:0007669"/>
    <property type="project" value="InterPro"/>
</dbReference>
<feature type="domain" description="DNA helicase Pif1-like DEAD-box helicase" evidence="2">
    <location>
        <begin position="123"/>
        <end position="242"/>
    </location>
</feature>
<dbReference type="AlphaFoldDB" id="A0A3N4LFQ9"/>
<proteinExistence type="inferred from homology"/>
<dbReference type="InterPro" id="IPR010285">
    <property type="entry name" value="DNA_helicase_pif1-like_DEAD"/>
</dbReference>
<comment type="similarity">
    <text evidence="1">Belongs to the helicase family.</text>
</comment>
<dbReference type="STRING" id="1051890.A0A3N4LFQ9"/>
<keyword evidence="1" id="KW-0234">DNA repair</keyword>
<keyword evidence="1" id="KW-0547">Nucleotide-binding</keyword>
<dbReference type="EC" id="5.6.2.3" evidence="1"/>
<dbReference type="GO" id="GO:0005524">
    <property type="term" value="F:ATP binding"/>
    <property type="evidence" value="ECO:0007669"/>
    <property type="project" value="UniProtKB-KW"/>
</dbReference>
<gene>
    <name evidence="3" type="ORF">L211DRAFT_415333</name>
</gene>
<dbReference type="GO" id="GO:0016887">
    <property type="term" value="F:ATP hydrolysis activity"/>
    <property type="evidence" value="ECO:0007669"/>
    <property type="project" value="RHEA"/>
</dbReference>
<evidence type="ECO:0000259" key="2">
    <source>
        <dbReference type="Pfam" id="PF05970"/>
    </source>
</evidence>
<dbReference type="Pfam" id="PF05970">
    <property type="entry name" value="PIF1"/>
    <property type="match status" value="1"/>
</dbReference>
<dbReference type="InterPro" id="IPR051055">
    <property type="entry name" value="PIF1_helicase"/>
</dbReference>
<dbReference type="OrthoDB" id="432234at2759"/>
<evidence type="ECO:0000256" key="1">
    <source>
        <dbReference type="RuleBase" id="RU363044"/>
    </source>
</evidence>
<keyword evidence="1" id="KW-0233">DNA recombination</keyword>
<keyword evidence="4" id="KW-1185">Reference proteome</keyword>
<name>A0A3N4LFQ9_9PEZI</name>
<dbReference type="Gene3D" id="3.40.50.300">
    <property type="entry name" value="P-loop containing nucleotide triphosphate hydrolases"/>
    <property type="match status" value="1"/>
</dbReference>
<evidence type="ECO:0000313" key="3">
    <source>
        <dbReference type="EMBL" id="RPB21723.1"/>
    </source>
</evidence>